<proteinExistence type="inferred from homology"/>
<dbReference type="InterPro" id="IPR036526">
    <property type="entry name" value="C-N_Hydrolase_sf"/>
</dbReference>
<evidence type="ECO:0000313" key="4">
    <source>
        <dbReference type="Proteomes" id="UP000322822"/>
    </source>
</evidence>
<protein>
    <submittedName>
        <fullName evidence="3">Carbon-nitrogen hydrolase family protein</fullName>
    </submittedName>
</protein>
<dbReference type="OrthoDB" id="9803803at2"/>
<dbReference type="SUPFAM" id="SSF56317">
    <property type="entry name" value="Carbon-nitrogen hydrolase"/>
    <property type="match status" value="1"/>
</dbReference>
<dbReference type="GO" id="GO:0016787">
    <property type="term" value="F:hydrolase activity"/>
    <property type="evidence" value="ECO:0007669"/>
    <property type="project" value="UniProtKB-KW"/>
</dbReference>
<keyword evidence="3" id="KW-0378">Hydrolase</keyword>
<gene>
    <name evidence="3" type="ORF">FOB72_29845</name>
</gene>
<evidence type="ECO:0000259" key="2">
    <source>
        <dbReference type="PROSITE" id="PS50263"/>
    </source>
</evidence>
<accession>A0A5P2HD52</accession>
<dbReference type="PROSITE" id="PS50263">
    <property type="entry name" value="CN_HYDROLASE"/>
    <property type="match status" value="1"/>
</dbReference>
<feature type="domain" description="CN hydrolase" evidence="2">
    <location>
        <begin position="6"/>
        <end position="287"/>
    </location>
</feature>
<reference evidence="3 4" key="1">
    <citation type="submission" date="2019-09" db="EMBL/GenBank/DDBJ databases">
        <title>FDA dAtabase for Regulatory Grade micrObial Sequences (FDA-ARGOS): Supporting development and validation of Infectious Disease Dx tests.</title>
        <authorList>
            <person name="Sciortino C."/>
            <person name="Tallon L."/>
            <person name="Sadzewicz L."/>
            <person name="Vavikolanu K."/>
            <person name="Mehta A."/>
            <person name="Aluvathingal J."/>
            <person name="Nadendla S."/>
            <person name="Nandy P."/>
            <person name="Geyer C."/>
            <person name="Yan Y."/>
            <person name="Sichtig H."/>
        </authorList>
    </citation>
    <scope>NUCLEOTIDE SEQUENCE [LARGE SCALE GENOMIC DNA]</scope>
    <source>
        <strain evidence="3 4">FDAARGOS_664</strain>
    </source>
</reference>
<name>A0A5P2HD52_9BURK</name>
<dbReference type="PANTHER" id="PTHR46044">
    <property type="entry name" value="NITRILASE"/>
    <property type="match status" value="1"/>
</dbReference>
<dbReference type="CDD" id="cd07564">
    <property type="entry name" value="nitrilases_CHs"/>
    <property type="match status" value="1"/>
</dbReference>
<dbReference type="Pfam" id="PF00795">
    <property type="entry name" value="CN_hydrolase"/>
    <property type="match status" value="1"/>
</dbReference>
<dbReference type="AlphaFoldDB" id="A0A5P2HD52"/>
<comment type="similarity">
    <text evidence="1">Belongs to the carbon-nitrogen hydrolase superfamily. Nitrilase family.</text>
</comment>
<dbReference type="Gene3D" id="3.60.110.10">
    <property type="entry name" value="Carbon-nitrogen hydrolase"/>
    <property type="match status" value="1"/>
</dbReference>
<dbReference type="InterPro" id="IPR044149">
    <property type="entry name" value="Nitrilases_CHs"/>
</dbReference>
<dbReference type="Proteomes" id="UP000322822">
    <property type="component" value="Chromosome 2"/>
</dbReference>
<dbReference type="InterPro" id="IPR003010">
    <property type="entry name" value="C-N_Hydrolase"/>
</dbReference>
<dbReference type="EMBL" id="CP044067">
    <property type="protein sequence ID" value="QET06121.1"/>
    <property type="molecule type" value="Genomic_DNA"/>
</dbReference>
<evidence type="ECO:0000256" key="1">
    <source>
        <dbReference type="ARBA" id="ARBA00008129"/>
    </source>
</evidence>
<dbReference type="PANTHER" id="PTHR46044:SF2">
    <property type="entry name" value="CN HYDROLASE DOMAIN-CONTAINING PROTEIN"/>
    <property type="match status" value="1"/>
</dbReference>
<sequence>MTLPIVKVAAAHAAPVYMNAAATAAKAVSLIDEAARHGAELVVFPESFIPGFPVWAALWAPIYNHEWFHRMVNNSIRIDGPEMAQIRAAARRNGVFVSIGFSESSEVSVGCIWNSNAMIGDDGALLNHHRKLVPTFYEKMVWAPGDGHGLRVSDTRIGKIGALICGENTNPLARYALAAQGEQIHISAWPAIWPTRLPGSGQNFDNLAANRIRAGGHSFEAKAFGILNAGFMDNAMIEALCESGDAQAREVIERTPRAATQFLDPTGAVIGDTLQHDEGLAYATFDLDACIEPKQFHDIVGYYNRFDVFDVRIDRRRLTPATFTSDNVGATRPAAREGAGTVASEGAFAFEDAVR</sequence>
<organism evidence="3 4">
    <name type="scientific">Cupriavidus pauculus</name>
    <dbReference type="NCBI Taxonomy" id="82633"/>
    <lineage>
        <taxon>Bacteria</taxon>
        <taxon>Pseudomonadati</taxon>
        <taxon>Pseudomonadota</taxon>
        <taxon>Betaproteobacteria</taxon>
        <taxon>Burkholderiales</taxon>
        <taxon>Burkholderiaceae</taxon>
        <taxon>Cupriavidus</taxon>
    </lineage>
</organism>
<evidence type="ECO:0000313" key="3">
    <source>
        <dbReference type="EMBL" id="QET06121.1"/>
    </source>
</evidence>
<dbReference type="RefSeq" id="WP_150376841.1">
    <property type="nucleotide sequence ID" value="NZ_CP044067.1"/>
</dbReference>